<dbReference type="Pfam" id="PF01590">
    <property type="entry name" value="GAF"/>
    <property type="match status" value="1"/>
</dbReference>
<dbReference type="Gene3D" id="1.10.287.130">
    <property type="match status" value="1"/>
</dbReference>
<dbReference type="SUPFAM" id="SSF47384">
    <property type="entry name" value="Homodimeric domain of signal transducing histidine kinase"/>
    <property type="match status" value="1"/>
</dbReference>
<dbReference type="PANTHER" id="PTHR43065">
    <property type="entry name" value="SENSOR HISTIDINE KINASE"/>
    <property type="match status" value="1"/>
</dbReference>
<evidence type="ECO:0000256" key="6">
    <source>
        <dbReference type="ARBA" id="ARBA00022777"/>
    </source>
</evidence>
<dbReference type="InterPro" id="IPR001789">
    <property type="entry name" value="Sig_transdc_resp-reg_receiver"/>
</dbReference>
<dbReference type="SUPFAM" id="SSF55785">
    <property type="entry name" value="PYP-like sensor domain (PAS domain)"/>
    <property type="match status" value="1"/>
</dbReference>
<dbReference type="Pfam" id="PF00360">
    <property type="entry name" value="PHY"/>
    <property type="match status" value="1"/>
</dbReference>
<dbReference type="SMART" id="SM00388">
    <property type="entry name" value="HisKA"/>
    <property type="match status" value="1"/>
</dbReference>
<evidence type="ECO:0000256" key="9">
    <source>
        <dbReference type="ARBA" id="ARBA00023012"/>
    </source>
</evidence>
<evidence type="ECO:0000313" key="17">
    <source>
        <dbReference type="Proteomes" id="UP000672032"/>
    </source>
</evidence>
<dbReference type="Gene3D" id="3.40.50.2300">
    <property type="match status" value="1"/>
</dbReference>
<dbReference type="PROSITE" id="PS50046">
    <property type="entry name" value="PHYTOCHROME_2"/>
    <property type="match status" value="1"/>
</dbReference>
<dbReference type="InterPro" id="IPR036097">
    <property type="entry name" value="HisK_dim/P_sf"/>
</dbReference>
<feature type="domain" description="Response regulatory" evidence="15">
    <location>
        <begin position="1077"/>
        <end position="1203"/>
    </location>
</feature>
<evidence type="ECO:0008006" key="18">
    <source>
        <dbReference type="Google" id="ProtNLM"/>
    </source>
</evidence>
<dbReference type="InterPro" id="IPR013515">
    <property type="entry name" value="Phytochrome_cen-reg"/>
</dbReference>
<dbReference type="GO" id="GO:0009881">
    <property type="term" value="F:photoreceptor activity"/>
    <property type="evidence" value="ECO:0007669"/>
    <property type="project" value="UniProtKB-KW"/>
</dbReference>
<organism evidence="16 17">
    <name type="scientific">Monilinia vaccinii-corymbosi</name>
    <dbReference type="NCBI Taxonomy" id="61207"/>
    <lineage>
        <taxon>Eukaryota</taxon>
        <taxon>Fungi</taxon>
        <taxon>Dikarya</taxon>
        <taxon>Ascomycota</taxon>
        <taxon>Pezizomycotina</taxon>
        <taxon>Leotiomycetes</taxon>
        <taxon>Helotiales</taxon>
        <taxon>Sclerotiniaceae</taxon>
        <taxon>Monilinia</taxon>
    </lineage>
</organism>
<name>A0A8A3PJR5_9HELO</name>
<evidence type="ECO:0000259" key="13">
    <source>
        <dbReference type="PROSITE" id="PS50046"/>
    </source>
</evidence>
<keyword evidence="2 11" id="KW-0597">Phosphoprotein</keyword>
<keyword evidence="3" id="KW-0716">Sensory transduction</keyword>
<dbReference type="Pfam" id="PF00072">
    <property type="entry name" value="Response_reg"/>
    <property type="match status" value="1"/>
</dbReference>
<keyword evidence="10" id="KW-0675">Receptor</keyword>
<dbReference type="Pfam" id="PF00512">
    <property type="entry name" value="HisKA"/>
    <property type="match status" value="1"/>
</dbReference>
<dbReference type="Proteomes" id="UP000672032">
    <property type="component" value="Chromosome 5"/>
</dbReference>
<dbReference type="InterPro" id="IPR003594">
    <property type="entry name" value="HATPase_dom"/>
</dbReference>
<feature type="compositionally biased region" description="Basic and acidic residues" evidence="12">
    <location>
        <begin position="114"/>
        <end position="131"/>
    </location>
</feature>
<evidence type="ECO:0000256" key="10">
    <source>
        <dbReference type="ARBA" id="ARBA00023170"/>
    </source>
</evidence>
<dbReference type="Gene3D" id="3.30.450.40">
    <property type="match status" value="1"/>
</dbReference>
<dbReference type="InterPro" id="IPR003018">
    <property type="entry name" value="GAF"/>
</dbReference>
<feature type="region of interest" description="Disordered" evidence="12">
    <location>
        <begin position="1051"/>
        <end position="1070"/>
    </location>
</feature>
<dbReference type="InterPro" id="IPR001294">
    <property type="entry name" value="Phytochrome"/>
</dbReference>
<evidence type="ECO:0000256" key="11">
    <source>
        <dbReference type="PROSITE-ProRule" id="PRU00169"/>
    </source>
</evidence>
<dbReference type="CDD" id="cd17546">
    <property type="entry name" value="REC_hyHK_CKI1_RcsC-like"/>
    <property type="match status" value="1"/>
</dbReference>
<keyword evidence="6" id="KW-0418">Kinase</keyword>
<dbReference type="Gene3D" id="3.30.450.20">
    <property type="entry name" value="PAS domain"/>
    <property type="match status" value="2"/>
</dbReference>
<dbReference type="EMBL" id="CP063409">
    <property type="protein sequence ID" value="QSZ35239.1"/>
    <property type="molecule type" value="Genomic_DNA"/>
</dbReference>
<keyword evidence="1" id="KW-0600">Photoreceptor protein</keyword>
<evidence type="ECO:0000256" key="8">
    <source>
        <dbReference type="ARBA" id="ARBA00022991"/>
    </source>
</evidence>
<dbReference type="PANTHER" id="PTHR43065:SF10">
    <property type="entry name" value="PEROXIDE STRESS-ACTIVATED HISTIDINE KINASE MAK3"/>
    <property type="match status" value="1"/>
</dbReference>
<dbReference type="Pfam" id="PF02518">
    <property type="entry name" value="HATPase_c"/>
    <property type="match status" value="1"/>
</dbReference>
<dbReference type="InterPro" id="IPR003661">
    <property type="entry name" value="HisK_dim/P_dom"/>
</dbReference>
<dbReference type="Gene3D" id="3.30.565.10">
    <property type="entry name" value="Histidine kinase-like ATPase, C-terminal domain"/>
    <property type="match status" value="1"/>
</dbReference>
<reference evidence="16" key="1">
    <citation type="submission" date="2020-10" db="EMBL/GenBank/DDBJ databases">
        <title>Genome Sequence of Monilinia vaccinii-corymbosi Sheds Light on Mummy Berry Disease Infection of Blueberry and Mating Type.</title>
        <authorList>
            <person name="Yow A.G."/>
            <person name="Zhang Y."/>
            <person name="Bansal K."/>
            <person name="Eacker S.M."/>
            <person name="Sullivan S."/>
            <person name="Liachko I."/>
            <person name="Cubeta M.A."/>
            <person name="Rollins J.A."/>
            <person name="Ashrafi H."/>
        </authorList>
    </citation>
    <scope>NUCLEOTIDE SEQUENCE</scope>
    <source>
        <strain evidence="16">RL-1</strain>
    </source>
</reference>
<dbReference type="GO" id="GO:0006355">
    <property type="term" value="P:regulation of DNA-templated transcription"/>
    <property type="evidence" value="ECO:0007669"/>
    <property type="project" value="InterPro"/>
</dbReference>
<keyword evidence="7" id="KW-0067">ATP-binding</keyword>
<dbReference type="GO" id="GO:0000155">
    <property type="term" value="F:phosphorelay sensor kinase activity"/>
    <property type="evidence" value="ECO:0007669"/>
    <property type="project" value="InterPro"/>
</dbReference>
<dbReference type="InterPro" id="IPR036890">
    <property type="entry name" value="HATPase_C_sf"/>
</dbReference>
<keyword evidence="5" id="KW-0547">Nucleotide-binding</keyword>
<dbReference type="GO" id="GO:0009584">
    <property type="term" value="P:detection of visible light"/>
    <property type="evidence" value="ECO:0007669"/>
    <property type="project" value="InterPro"/>
</dbReference>
<dbReference type="OrthoDB" id="2015534at2759"/>
<dbReference type="SUPFAM" id="SSF52172">
    <property type="entry name" value="CheY-like"/>
    <property type="match status" value="1"/>
</dbReference>
<evidence type="ECO:0000256" key="3">
    <source>
        <dbReference type="ARBA" id="ARBA00022606"/>
    </source>
</evidence>
<dbReference type="SMART" id="SM00387">
    <property type="entry name" value="HATPase_c"/>
    <property type="match status" value="1"/>
</dbReference>
<dbReference type="InterPro" id="IPR035965">
    <property type="entry name" value="PAS-like_dom_sf"/>
</dbReference>
<evidence type="ECO:0000256" key="7">
    <source>
        <dbReference type="ARBA" id="ARBA00022840"/>
    </source>
</evidence>
<keyword evidence="8" id="KW-0157">Chromophore</keyword>
<dbReference type="PROSITE" id="PS50109">
    <property type="entry name" value="HIS_KIN"/>
    <property type="match status" value="1"/>
</dbReference>
<evidence type="ECO:0000259" key="15">
    <source>
        <dbReference type="PROSITE" id="PS50110"/>
    </source>
</evidence>
<dbReference type="Gene3D" id="3.30.450.270">
    <property type="match status" value="1"/>
</dbReference>
<dbReference type="GO" id="GO:0005524">
    <property type="term" value="F:ATP binding"/>
    <property type="evidence" value="ECO:0007669"/>
    <property type="project" value="UniProtKB-KW"/>
</dbReference>
<evidence type="ECO:0000256" key="12">
    <source>
        <dbReference type="SAM" id="MobiDB-lite"/>
    </source>
</evidence>
<dbReference type="SUPFAM" id="SSF55781">
    <property type="entry name" value="GAF domain-like"/>
    <property type="match status" value="2"/>
</dbReference>
<protein>
    <recommendedName>
        <fullName evidence="18">Phytochrome</fullName>
    </recommendedName>
</protein>
<sequence>MLINVQNRCDKPVVFPPVEEFKVERVFPIRNLIDGRGVYTLTSLQTFDDVPSYMPRRQNSAPAPGHQFREDTVNARPAADDPKGSNLYLSPRPQIPPRDKIRRPALDPTGDDSSADRSEERTPEYEIERKISQRAQLAPPRSVPPGTAPGEPVNTEEQTFCKCEDEPIHIPGAIQQYGALVALRYNDQGELVPQIASENTFRILRYSPEQLFTLNSFLDILSVDAREDFLARADHALRADRENPSSGTKLDVFPMSLVAHTGLVHLWCSIHISTANTQDVIICEFEEFSDDIFHSDGARARTTRGGAVLPKTPARTIDNDSVLEERLKSTSSGSQPLRVLQFAKGKGNSLEMFDAMTQAQEQLAACTSVQKLQDVLVGLIFDLTGFHRTMFYRFDSEKNGCVEAELVNPKASDDIFRGLHFPASDIPKQALDLYKINRIRILYDRDEETARLVYRDQSAFAKPLDLTHAYLRAISPIHIKYMSNMGVRSTMSISIVIDGKLWGLVACHGYGDTGIRVTSPIRELARNIGECASTNIERLLMQQRIEARKVPRQNPGKTPSGSIAASSQDLLRVFDADFGLLNIQDEARAIGKLRPYREALAILAYLQSRHFTDIFATHNIAKDLPKLKGPPGITSIAGILVMPLNPSGDDFLVFFRRGQLREVRWAGNPYERIPSTDSQYLEPRSSFTRWTETIKGTSKTWNADDFETASVLSLLYGRFIEIWRQTGSSGQDRMTRLLIKNTGHEVRTPLNAVVNYLELALEDEVTPPTRELLEKAHKASRSLIYVIDDLLKLTKAEHGPVNSIKDIFDLSATVSEVISAFRKEAIRKGLELTVSMHQGIPKMVKGDATRLRQVLSNLTSNAFQNSVAGGVKIDVRPLQKWFDRTVITITIQDVGHGMSETQLDDLFQEFEQILDETDSPPAANAPQSSGDVRETLGVGLAVVARYVRNSNGQIRVHSEVGKGTIFGIELPFEHAPIPSDMHETSINKNGKYIRSSSDTGSICDGSDRINSSSALSTFWGTPLATPIEEGSSIATSFFDLSFLPKDELLGASPSRRRSSQPSIMTSFDGTSSKKSLSILIAEDNPVNAKLLNRRLIKLAHKVEIANDGQSCHDYYKAKNNEVDVILMDLQMPLVDGAMATRMIRNFERDHAELRHARRRVPIIAVSASLTEENRFDYLEAGFDGWILKPIYFSRLDFLLQGLSNPELKQQAIYAPGMWEHGGWFLA</sequence>
<evidence type="ECO:0000256" key="5">
    <source>
        <dbReference type="ARBA" id="ARBA00022741"/>
    </source>
</evidence>
<evidence type="ECO:0000313" key="16">
    <source>
        <dbReference type="EMBL" id="QSZ35239.1"/>
    </source>
</evidence>
<accession>A0A8A3PJR5</accession>
<feature type="region of interest" description="Disordered" evidence="12">
    <location>
        <begin position="50"/>
        <end position="69"/>
    </location>
</feature>
<dbReference type="InterPro" id="IPR011006">
    <property type="entry name" value="CheY-like_superfamily"/>
</dbReference>
<keyword evidence="4" id="KW-0808">Transferase</keyword>
<dbReference type="PRINTS" id="PR01033">
    <property type="entry name" value="PHYTOCHROME"/>
</dbReference>
<dbReference type="PROSITE" id="PS50110">
    <property type="entry name" value="RESPONSE_REGULATORY"/>
    <property type="match status" value="1"/>
</dbReference>
<keyword evidence="17" id="KW-1185">Reference proteome</keyword>
<evidence type="ECO:0000256" key="4">
    <source>
        <dbReference type="ARBA" id="ARBA00022679"/>
    </source>
</evidence>
<dbReference type="InterPro" id="IPR013654">
    <property type="entry name" value="PAS_2"/>
</dbReference>
<dbReference type="InterPro" id="IPR043150">
    <property type="entry name" value="Phytochrome_PHY_sf"/>
</dbReference>
<dbReference type="InterPro" id="IPR029016">
    <property type="entry name" value="GAF-like_dom_sf"/>
</dbReference>
<dbReference type="CDD" id="cd00082">
    <property type="entry name" value="HisKA"/>
    <property type="match status" value="1"/>
</dbReference>
<feature type="domain" description="Phytochrome chromophore attachment site" evidence="13">
    <location>
        <begin position="368"/>
        <end position="508"/>
    </location>
</feature>
<evidence type="ECO:0000256" key="2">
    <source>
        <dbReference type="ARBA" id="ARBA00022553"/>
    </source>
</evidence>
<dbReference type="Pfam" id="PF08446">
    <property type="entry name" value="PAS_2"/>
    <property type="match status" value="1"/>
</dbReference>
<proteinExistence type="predicted"/>
<feature type="region of interest" description="Disordered" evidence="12">
    <location>
        <begin position="75"/>
        <end position="158"/>
    </location>
</feature>
<dbReference type="InterPro" id="IPR005467">
    <property type="entry name" value="His_kinase_dom"/>
</dbReference>
<dbReference type="AlphaFoldDB" id="A0A8A3PJR5"/>
<feature type="domain" description="Histidine kinase" evidence="14">
    <location>
        <begin position="741"/>
        <end position="974"/>
    </location>
</feature>
<evidence type="ECO:0000259" key="14">
    <source>
        <dbReference type="PROSITE" id="PS50109"/>
    </source>
</evidence>
<gene>
    <name evidence="16" type="ORF">DSL72_008108</name>
</gene>
<dbReference type="InterPro" id="IPR016132">
    <property type="entry name" value="Phyto_chromo_attachment"/>
</dbReference>
<keyword evidence="9" id="KW-0902">Two-component regulatory system</keyword>
<feature type="modified residue" description="4-aspartylphosphate" evidence="11">
    <location>
        <position position="1128"/>
    </location>
</feature>
<evidence type="ECO:0000256" key="1">
    <source>
        <dbReference type="ARBA" id="ARBA00022543"/>
    </source>
</evidence>
<dbReference type="SMART" id="SM00448">
    <property type="entry name" value="REC"/>
    <property type="match status" value="1"/>
</dbReference>
<dbReference type="SUPFAM" id="SSF55874">
    <property type="entry name" value="ATPase domain of HSP90 chaperone/DNA topoisomerase II/histidine kinase"/>
    <property type="match status" value="1"/>
</dbReference>